<comment type="similarity">
    <text evidence="3">Belongs to the peptidase M1 family.</text>
</comment>
<accession>A0A212RW91</accession>
<dbReference type="EC" id="3.4.11.2" evidence="4 12"/>
<dbReference type="RefSeq" id="WP_088521425.1">
    <property type="nucleotide sequence ID" value="NZ_FYDG01000008.1"/>
</dbReference>
<feature type="domain" description="Peptidase M1 alanyl aminopeptidase C-terminal" evidence="15">
    <location>
        <begin position="563"/>
        <end position="887"/>
    </location>
</feature>
<dbReference type="PRINTS" id="PR00756">
    <property type="entry name" value="ALADIPTASE"/>
</dbReference>
<name>A0A212RW91_RHOAC</name>
<organism evidence="17 18">
    <name type="scientific">Rhodoblastus acidophilus</name>
    <name type="common">Rhodopseudomonas acidophila</name>
    <dbReference type="NCBI Taxonomy" id="1074"/>
    <lineage>
        <taxon>Bacteria</taxon>
        <taxon>Pseudomonadati</taxon>
        <taxon>Pseudomonadota</taxon>
        <taxon>Alphaproteobacteria</taxon>
        <taxon>Hyphomicrobiales</taxon>
        <taxon>Rhodoblastaceae</taxon>
        <taxon>Rhodoblastus</taxon>
    </lineage>
</organism>
<dbReference type="AlphaFoldDB" id="A0A212RW91"/>
<dbReference type="PANTHER" id="PTHR46322">
    <property type="entry name" value="PUROMYCIN-SENSITIVE AMINOPEPTIDASE"/>
    <property type="match status" value="1"/>
</dbReference>
<dbReference type="Gene3D" id="3.30.2010.30">
    <property type="match status" value="1"/>
</dbReference>
<dbReference type="Gene3D" id="2.60.40.1840">
    <property type="match status" value="1"/>
</dbReference>
<dbReference type="NCBIfam" id="TIGR02414">
    <property type="entry name" value="pepN_proteo"/>
    <property type="match status" value="1"/>
</dbReference>
<feature type="domain" description="Peptidase M1 alanyl aminopeptidase Ig-like fold" evidence="14">
    <location>
        <begin position="454"/>
        <end position="560"/>
    </location>
</feature>
<dbReference type="InterPro" id="IPR014782">
    <property type="entry name" value="Peptidase_M1_dom"/>
</dbReference>
<evidence type="ECO:0000256" key="3">
    <source>
        <dbReference type="ARBA" id="ARBA00010136"/>
    </source>
</evidence>
<reference evidence="18" key="1">
    <citation type="submission" date="2017-06" db="EMBL/GenBank/DDBJ databases">
        <authorList>
            <person name="Varghese N."/>
            <person name="Submissions S."/>
        </authorList>
    </citation>
    <scope>NUCLEOTIDE SEQUENCE [LARGE SCALE GENOMIC DNA]</scope>
    <source>
        <strain evidence="18">DSM 137</strain>
    </source>
</reference>
<evidence type="ECO:0000259" key="13">
    <source>
        <dbReference type="Pfam" id="PF01433"/>
    </source>
</evidence>
<dbReference type="InterPro" id="IPR038438">
    <property type="entry name" value="PepN_Ig-like_sf"/>
</dbReference>
<dbReference type="Gene3D" id="1.25.50.10">
    <property type="entry name" value="Peptidase M1, alanyl aminopeptidase, C-terminal domain"/>
    <property type="match status" value="1"/>
</dbReference>
<evidence type="ECO:0000256" key="5">
    <source>
        <dbReference type="ARBA" id="ARBA00015611"/>
    </source>
</evidence>
<feature type="domain" description="Aminopeptidase N-like N-terminal" evidence="16">
    <location>
        <begin position="84"/>
        <end position="196"/>
    </location>
</feature>
<dbReference type="PANTHER" id="PTHR46322:SF1">
    <property type="entry name" value="PUROMYCIN-SENSITIVE AMINOPEPTIDASE"/>
    <property type="match status" value="1"/>
</dbReference>
<feature type="domain" description="Peptidase M1 membrane alanine aminopeptidase" evidence="13">
    <location>
        <begin position="235"/>
        <end position="448"/>
    </location>
</feature>
<dbReference type="InterPro" id="IPR045357">
    <property type="entry name" value="Aminopeptidase_N-like_N"/>
</dbReference>
<comment type="cofactor">
    <cofactor evidence="2">
        <name>Zn(2+)</name>
        <dbReference type="ChEBI" id="CHEBI:29105"/>
    </cofactor>
</comment>
<protein>
    <recommendedName>
        <fullName evidence="5 12">Aminopeptidase N</fullName>
        <ecNumber evidence="4 12">3.4.11.2</ecNumber>
    </recommendedName>
</protein>
<dbReference type="InterPro" id="IPR037144">
    <property type="entry name" value="Peptidase_M1_pepN_C_sf"/>
</dbReference>
<dbReference type="InterPro" id="IPR027268">
    <property type="entry name" value="Peptidase_M4/M1_CTD_sf"/>
</dbReference>
<dbReference type="GO" id="GO:0008270">
    <property type="term" value="F:zinc ion binding"/>
    <property type="evidence" value="ECO:0007669"/>
    <property type="project" value="InterPro"/>
</dbReference>
<keyword evidence="7" id="KW-0645">Protease</keyword>
<dbReference type="Proteomes" id="UP000198418">
    <property type="component" value="Unassembled WGS sequence"/>
</dbReference>
<evidence type="ECO:0000256" key="12">
    <source>
        <dbReference type="NCBIfam" id="TIGR02414"/>
    </source>
</evidence>
<keyword evidence="6 17" id="KW-0031">Aminopeptidase</keyword>
<evidence type="ECO:0000256" key="6">
    <source>
        <dbReference type="ARBA" id="ARBA00022438"/>
    </source>
</evidence>
<sequence>MSSAHSDSVAPGPIRLADYRPTDYLIDTVDLDVRLDETATRVVARLRLRPNPLGRAGAPLMLDGGDLKPLRIVLDNQPLDLAKVATPNSLRIADPPRSAFTLEVETELNPSANTRLEGLYRSNNAYCTQCEAEGFRRITYYLDRPDVMAVFTTRIEAARDEAPVLLSNGNPVESGEAGPGRHYAIWHDPFPKPCYLFALVGGDLGSIHDTFATASGRKVELGVYVEKGKEHRAHYAMESLIHAMRWDEFVYGREYDLDVFNIVAVSDFTMGAMENKGLNIFNDKYILAIAETATDADYAHIESVVAHEYFHNWTGNRITCRDWFQLCLKEGLTVYRDQEFSGDQRSRSVQRISDVRALRAAQFPEDAGPLAHNVRPDSYREINNFYTATVYEKGAEIVRMLRALIGHDAYHAGMALYFERFDGKAATIEDFLSCFAEASGRDLADFAQWYAQAGTPRLRVTGAYDAQAQTYTLKLKQATGPTPGQPTKKPLPMPIRIGLVGRDGAEIALAQEQPWSRREEQFGVFELAGAERTIVFKNVPTPPVASVNRRFSAAVIVEQDLSDDDLLLLMAHDSDPFNKWQAAQSLATRLMVRSTAAIRAGDMPVFSDDFADALAAALENHQADPAFAAQMAALPTENDLARDIGDNVDPEAIFLARKALRDGIGRRLSQRLLAVYDQLQSDAAYSPDAASAGRRALRNACLDLFAAGNHAEGAEIALTQFQRAANMTDKMGALSALSRLPTPTREKALEFFYRAHCDEPLIIDKWFSLQATIPEPDTLARVKRLTRIHAFNIATPNRVYALIGAFANGNPLCFNAANGEGYLFVADLALEIDSVNPQVAARLLSSFRSWRNLEVERRGRAEQALRKVSETTGLSPDLRDIVQRALA</sequence>
<evidence type="ECO:0000313" key="18">
    <source>
        <dbReference type="Proteomes" id="UP000198418"/>
    </source>
</evidence>
<dbReference type="InterPro" id="IPR042097">
    <property type="entry name" value="Aminopeptidase_N-like_N_sf"/>
</dbReference>
<evidence type="ECO:0000259" key="14">
    <source>
        <dbReference type="Pfam" id="PF11940"/>
    </source>
</evidence>
<evidence type="ECO:0000259" key="16">
    <source>
        <dbReference type="Pfam" id="PF17900"/>
    </source>
</evidence>
<dbReference type="Pfam" id="PF11940">
    <property type="entry name" value="DUF3458"/>
    <property type="match status" value="1"/>
</dbReference>
<evidence type="ECO:0000256" key="2">
    <source>
        <dbReference type="ARBA" id="ARBA00001947"/>
    </source>
</evidence>
<gene>
    <name evidence="17" type="ORF">SAMN06265338_10833</name>
</gene>
<dbReference type="InterPro" id="IPR035414">
    <property type="entry name" value="Peptidase_M1_pepN_Ig-like"/>
</dbReference>
<dbReference type="InterPro" id="IPR024601">
    <property type="entry name" value="Peptidase_M1_pepN_C"/>
</dbReference>
<dbReference type="InterPro" id="IPR001930">
    <property type="entry name" value="Peptidase_M1"/>
</dbReference>
<dbReference type="EMBL" id="FYDG01000008">
    <property type="protein sequence ID" value="SNB76852.1"/>
    <property type="molecule type" value="Genomic_DNA"/>
</dbReference>
<dbReference type="OrthoDB" id="100605at2"/>
<evidence type="ECO:0000259" key="15">
    <source>
        <dbReference type="Pfam" id="PF17432"/>
    </source>
</evidence>
<evidence type="ECO:0000313" key="17">
    <source>
        <dbReference type="EMBL" id="SNB76852.1"/>
    </source>
</evidence>
<dbReference type="FunFam" id="3.30.2010.30:FF:000002">
    <property type="entry name" value="Putative aminopeptidase N"/>
    <property type="match status" value="1"/>
</dbReference>
<comment type="catalytic activity">
    <reaction evidence="1">
        <text>Release of an N-terminal amino acid, Xaa-|-Yaa- from a peptide, amide or arylamide. Xaa is preferably Ala, but may be most amino acids including Pro (slow action). When a terminal hydrophobic residue is followed by a prolyl residue, the two may be released as an intact Xaa-Pro dipeptide.</text>
        <dbReference type="EC" id="3.4.11.2"/>
    </reaction>
</comment>
<dbReference type="GO" id="GO:0006508">
    <property type="term" value="P:proteolysis"/>
    <property type="evidence" value="ECO:0007669"/>
    <property type="project" value="UniProtKB-UniRule"/>
</dbReference>
<evidence type="ECO:0000256" key="10">
    <source>
        <dbReference type="ARBA" id="ARBA00022833"/>
    </source>
</evidence>
<dbReference type="Pfam" id="PF17432">
    <property type="entry name" value="DUF3458_C"/>
    <property type="match status" value="1"/>
</dbReference>
<dbReference type="InterPro" id="IPR012779">
    <property type="entry name" value="Peptidase_M1_pepN"/>
</dbReference>
<dbReference type="Pfam" id="PF01433">
    <property type="entry name" value="Peptidase_M1"/>
    <property type="match status" value="1"/>
</dbReference>
<dbReference type="GO" id="GO:0008237">
    <property type="term" value="F:metallopeptidase activity"/>
    <property type="evidence" value="ECO:0007669"/>
    <property type="project" value="UniProtKB-UniRule"/>
</dbReference>
<evidence type="ECO:0000256" key="4">
    <source>
        <dbReference type="ARBA" id="ARBA00012564"/>
    </source>
</evidence>
<dbReference type="GO" id="GO:0016285">
    <property type="term" value="F:alanyl aminopeptidase activity"/>
    <property type="evidence" value="ECO:0007669"/>
    <property type="project" value="UniProtKB-EC"/>
</dbReference>
<evidence type="ECO:0000256" key="7">
    <source>
        <dbReference type="ARBA" id="ARBA00022670"/>
    </source>
</evidence>
<keyword evidence="10" id="KW-0862">Zinc</keyword>
<evidence type="ECO:0000256" key="8">
    <source>
        <dbReference type="ARBA" id="ARBA00022723"/>
    </source>
</evidence>
<dbReference type="Gene3D" id="1.10.390.10">
    <property type="entry name" value="Neutral Protease Domain 2"/>
    <property type="match status" value="1"/>
</dbReference>
<evidence type="ECO:0000256" key="11">
    <source>
        <dbReference type="ARBA" id="ARBA00023049"/>
    </source>
</evidence>
<dbReference type="SUPFAM" id="SSF55486">
    <property type="entry name" value="Metalloproteases ('zincins'), catalytic domain"/>
    <property type="match status" value="1"/>
</dbReference>
<dbReference type="Gene3D" id="2.60.40.1730">
    <property type="entry name" value="tricorn interacting facor f3 domain"/>
    <property type="match status" value="1"/>
</dbReference>
<evidence type="ECO:0000256" key="1">
    <source>
        <dbReference type="ARBA" id="ARBA00000098"/>
    </source>
</evidence>
<keyword evidence="9" id="KW-0378">Hydrolase</keyword>
<dbReference type="SUPFAM" id="SSF63737">
    <property type="entry name" value="Leukotriene A4 hydrolase N-terminal domain"/>
    <property type="match status" value="1"/>
</dbReference>
<dbReference type="Pfam" id="PF17900">
    <property type="entry name" value="Peptidase_M1_N"/>
    <property type="match status" value="1"/>
</dbReference>
<proteinExistence type="inferred from homology"/>
<keyword evidence="18" id="KW-1185">Reference proteome</keyword>
<evidence type="ECO:0000256" key="9">
    <source>
        <dbReference type="ARBA" id="ARBA00022801"/>
    </source>
</evidence>
<dbReference type="CDD" id="cd09600">
    <property type="entry name" value="M1_APN"/>
    <property type="match status" value="1"/>
</dbReference>
<keyword evidence="11" id="KW-0482">Metalloprotease</keyword>
<keyword evidence="8" id="KW-0479">Metal-binding</keyword>